<organism evidence="1 2">
    <name type="scientific">Deinococcus xianganensis</name>
    <dbReference type="NCBI Taxonomy" id="1507289"/>
    <lineage>
        <taxon>Bacteria</taxon>
        <taxon>Thermotogati</taxon>
        <taxon>Deinococcota</taxon>
        <taxon>Deinococci</taxon>
        <taxon>Deinococcales</taxon>
        <taxon>Deinococcaceae</taxon>
        <taxon>Deinococcus</taxon>
    </lineage>
</organism>
<sequence>MKPVYAKTPLTIPQQVEHLQQRGLHIPDAARAHLVLRRVGLYRLKGFLLPYKTPAGYVPGTSFADAERLMKLDEALRLHVLGAMQTVEVGVRQAIVQWMLERHGLRWYADPVHFHEPNGYFDHTEFLSKVTEEFGRMPELFVGHYRERYDLDVPPPIWMIAETMSLGGWSKLFAALRSQEDRDGIAELLGVRASTFTSWLHALTVVRNVCAHQSRLYDRVFATMGVADNKRVRRRLLEQSFDPRDTEARRLAPRLYALHRLTQALDPECAWTADLMGVVRGYSAAEVVRLGFRPGWDAQPEWTTVGTGP</sequence>
<evidence type="ECO:0000313" key="2">
    <source>
        <dbReference type="Proteomes" id="UP000430519"/>
    </source>
</evidence>
<dbReference type="EMBL" id="WVHK01000152">
    <property type="protein sequence ID" value="MXV21937.1"/>
    <property type="molecule type" value="Genomic_DNA"/>
</dbReference>
<evidence type="ECO:0008006" key="3">
    <source>
        <dbReference type="Google" id="ProtNLM"/>
    </source>
</evidence>
<comment type="caution">
    <text evidence="1">The sequence shown here is derived from an EMBL/GenBank/DDBJ whole genome shotgun (WGS) entry which is preliminary data.</text>
</comment>
<dbReference type="RefSeq" id="WP_160982514.1">
    <property type="nucleotide sequence ID" value="NZ_WVHK01000152.1"/>
</dbReference>
<dbReference type="AlphaFoldDB" id="A0A6I4YSI3"/>
<name>A0A6I4YSI3_9DEIO</name>
<dbReference type="Pfam" id="PF07751">
    <property type="entry name" value="Abi_2"/>
    <property type="match status" value="1"/>
</dbReference>
<reference evidence="1 2" key="1">
    <citation type="submission" date="2019-11" db="EMBL/GenBank/DDBJ databases">
        <title>Genome sequence of Deinococcus xianganensis Y35, AI-2 producing algicidal bacterium, isolated from lake water.</title>
        <authorList>
            <person name="Li Y."/>
        </authorList>
    </citation>
    <scope>NUCLEOTIDE SEQUENCE [LARGE SCALE GENOMIC DNA]</scope>
    <source>
        <strain evidence="1 2">Y35</strain>
    </source>
</reference>
<protein>
    <recommendedName>
        <fullName evidence="3">Abi family protein</fullName>
    </recommendedName>
</protein>
<keyword evidence="2" id="KW-1185">Reference proteome</keyword>
<gene>
    <name evidence="1" type="ORF">GLX28_20150</name>
</gene>
<evidence type="ECO:0000313" key="1">
    <source>
        <dbReference type="EMBL" id="MXV21937.1"/>
    </source>
</evidence>
<dbReference type="Proteomes" id="UP000430519">
    <property type="component" value="Unassembled WGS sequence"/>
</dbReference>
<proteinExistence type="predicted"/>
<dbReference type="InterPro" id="IPR011664">
    <property type="entry name" value="Abi_system_AbiD/AbiF-like"/>
</dbReference>
<accession>A0A6I4YSI3</accession>